<sequence>MFAVSNHQRLRTLRLRDNLDRERRTSILRFISAYLCGMSSQLAAVLQSGNIWFRVAAISGATAVGLGAYGAHGFRPKDPYYTEVFRRANNLHMMHSLLLAIAPSTKRPWLLGGLTLAGITLFSGTCYNIALKEDKKWAHLAPIGGMALIAAWLSLAL</sequence>
<accession>A0A8J4LK38</accession>
<dbReference type="EMBL" id="BNCQ01000007">
    <property type="protein sequence ID" value="GIM00471.1"/>
    <property type="molecule type" value="Genomic_DNA"/>
</dbReference>
<proteinExistence type="predicted"/>
<organism evidence="5 6">
    <name type="scientific">Volvox reticuliferus</name>
    <dbReference type="NCBI Taxonomy" id="1737510"/>
    <lineage>
        <taxon>Eukaryota</taxon>
        <taxon>Viridiplantae</taxon>
        <taxon>Chlorophyta</taxon>
        <taxon>core chlorophytes</taxon>
        <taxon>Chlorophyceae</taxon>
        <taxon>CS clade</taxon>
        <taxon>Chlamydomonadales</taxon>
        <taxon>Volvocaceae</taxon>
        <taxon>Volvox</taxon>
    </lineage>
</organism>
<evidence type="ECO:0000256" key="3">
    <source>
        <dbReference type="ARBA" id="ARBA00022989"/>
    </source>
</evidence>
<evidence type="ECO:0000256" key="2">
    <source>
        <dbReference type="ARBA" id="ARBA00022692"/>
    </source>
</evidence>
<keyword evidence="2" id="KW-0812">Transmembrane</keyword>
<comment type="caution">
    <text evidence="5">The sequence shown here is derived from an EMBL/GenBank/DDBJ whole genome shotgun (WGS) entry which is preliminary data.</text>
</comment>
<evidence type="ECO:0000313" key="6">
    <source>
        <dbReference type="Proteomes" id="UP000722791"/>
    </source>
</evidence>
<dbReference type="PANTHER" id="PTHR43461">
    <property type="entry name" value="TRANSMEMBRANE PROTEIN 256"/>
    <property type="match status" value="1"/>
</dbReference>
<keyword evidence="4" id="KW-0472">Membrane</keyword>
<dbReference type="OrthoDB" id="269173at2759"/>
<name>A0A8J4LK38_9CHLO</name>
<dbReference type="Pfam" id="PF04241">
    <property type="entry name" value="DUF423"/>
    <property type="match status" value="1"/>
</dbReference>
<evidence type="ECO:0000313" key="5">
    <source>
        <dbReference type="EMBL" id="GIM00471.1"/>
    </source>
</evidence>
<keyword evidence="3" id="KW-1133">Transmembrane helix</keyword>
<protein>
    <submittedName>
        <fullName evidence="5">Uncharacterized protein</fullName>
    </submittedName>
</protein>
<dbReference type="InterPro" id="IPR006696">
    <property type="entry name" value="DUF423"/>
</dbReference>
<dbReference type="PANTHER" id="PTHR43461:SF1">
    <property type="entry name" value="TRANSMEMBRANE PROTEIN 256"/>
    <property type="match status" value="1"/>
</dbReference>
<dbReference type="GO" id="GO:0016020">
    <property type="term" value="C:membrane"/>
    <property type="evidence" value="ECO:0007669"/>
    <property type="project" value="UniProtKB-SubCell"/>
</dbReference>
<comment type="subcellular location">
    <subcellularLocation>
        <location evidence="1">Membrane</location>
        <topology evidence="1">Multi-pass membrane protein</topology>
    </subcellularLocation>
</comment>
<dbReference type="AlphaFoldDB" id="A0A8J4LK38"/>
<gene>
    <name evidence="5" type="ORF">Vretimale_5279</name>
</gene>
<evidence type="ECO:0000256" key="4">
    <source>
        <dbReference type="ARBA" id="ARBA00023136"/>
    </source>
</evidence>
<evidence type="ECO:0000256" key="1">
    <source>
        <dbReference type="ARBA" id="ARBA00004141"/>
    </source>
</evidence>
<dbReference type="Proteomes" id="UP000722791">
    <property type="component" value="Unassembled WGS sequence"/>
</dbReference>
<reference evidence="5" key="1">
    <citation type="journal article" date="2021" name="Proc. Natl. Acad. Sci. U.S.A.">
        <title>Three genomes in the algal genus Volvox reveal the fate of a haploid sex-determining region after a transition to homothallism.</title>
        <authorList>
            <person name="Yamamoto K."/>
            <person name="Hamaji T."/>
            <person name="Kawai-Toyooka H."/>
            <person name="Matsuzaki R."/>
            <person name="Takahashi F."/>
            <person name="Nishimura Y."/>
            <person name="Kawachi M."/>
            <person name="Noguchi H."/>
            <person name="Minakuchi Y."/>
            <person name="Umen J.G."/>
            <person name="Toyoda A."/>
            <person name="Nozaki H."/>
        </authorList>
    </citation>
    <scope>NUCLEOTIDE SEQUENCE</scope>
    <source>
        <strain evidence="5">NIES-3785</strain>
    </source>
</reference>